<name>D3BS50_HETP5</name>
<evidence type="ECO:0000256" key="1">
    <source>
        <dbReference type="SAM" id="SignalP"/>
    </source>
</evidence>
<gene>
    <name evidence="2" type="ORF">PPL_10842</name>
</gene>
<dbReference type="GeneID" id="31366311"/>
<evidence type="ECO:0000313" key="2">
    <source>
        <dbReference type="EMBL" id="EFA75787.1"/>
    </source>
</evidence>
<keyword evidence="3" id="KW-1185">Reference proteome</keyword>
<dbReference type="Proteomes" id="UP000001396">
    <property type="component" value="Unassembled WGS sequence"/>
</dbReference>
<dbReference type="InParanoid" id="D3BS50"/>
<feature type="signal peptide" evidence="1">
    <location>
        <begin position="1"/>
        <end position="20"/>
    </location>
</feature>
<dbReference type="FunCoup" id="D3BS50">
    <property type="interactions" value="168"/>
</dbReference>
<dbReference type="EMBL" id="ADBJ01000051">
    <property type="protein sequence ID" value="EFA75787.1"/>
    <property type="molecule type" value="Genomic_DNA"/>
</dbReference>
<dbReference type="AlphaFoldDB" id="D3BS50"/>
<proteinExistence type="predicted"/>
<sequence>MNKFLIFVFFAMVLLSAVSANYDCFANCHRDYNNCVVAKLRNPTNNYADCVDQVYRCYNGCR</sequence>
<keyword evidence="1" id="KW-0732">Signal</keyword>
<protein>
    <submittedName>
        <fullName evidence="2">Uncharacterized protein</fullName>
    </submittedName>
</protein>
<accession>D3BS50</accession>
<evidence type="ECO:0000313" key="3">
    <source>
        <dbReference type="Proteomes" id="UP000001396"/>
    </source>
</evidence>
<reference evidence="2 3" key="1">
    <citation type="journal article" date="2011" name="Genome Res.">
        <title>Phylogeny-wide analysis of social amoeba genomes highlights ancient origins for complex intercellular communication.</title>
        <authorList>
            <person name="Heidel A.J."/>
            <person name="Lawal H.M."/>
            <person name="Felder M."/>
            <person name="Schilde C."/>
            <person name="Helps N.R."/>
            <person name="Tunggal B."/>
            <person name="Rivero F."/>
            <person name="John U."/>
            <person name="Schleicher M."/>
            <person name="Eichinger L."/>
            <person name="Platzer M."/>
            <person name="Noegel A.A."/>
            <person name="Schaap P."/>
            <person name="Gloeckner G."/>
        </authorList>
    </citation>
    <scope>NUCLEOTIDE SEQUENCE [LARGE SCALE GENOMIC DNA]</scope>
    <source>
        <strain evidence="3">ATCC 26659 / Pp 5 / PN500</strain>
    </source>
</reference>
<comment type="caution">
    <text evidence="2">The sequence shown here is derived from an EMBL/GenBank/DDBJ whole genome shotgun (WGS) entry which is preliminary data.</text>
</comment>
<feature type="chain" id="PRO_5003042478" evidence="1">
    <location>
        <begin position="21"/>
        <end position="62"/>
    </location>
</feature>
<organism evidence="2 3">
    <name type="scientific">Heterostelium pallidum (strain ATCC 26659 / Pp 5 / PN500)</name>
    <name type="common">Cellular slime mold</name>
    <name type="synonym">Polysphondylium pallidum</name>
    <dbReference type="NCBI Taxonomy" id="670386"/>
    <lineage>
        <taxon>Eukaryota</taxon>
        <taxon>Amoebozoa</taxon>
        <taxon>Evosea</taxon>
        <taxon>Eumycetozoa</taxon>
        <taxon>Dictyostelia</taxon>
        <taxon>Acytosteliales</taxon>
        <taxon>Acytosteliaceae</taxon>
        <taxon>Heterostelium</taxon>
    </lineage>
</organism>
<dbReference type="OMA" id="FANCHRD"/>
<dbReference type="RefSeq" id="XP_020427921.1">
    <property type="nucleotide sequence ID" value="XM_020581605.1"/>
</dbReference>